<proteinExistence type="predicted"/>
<dbReference type="EMBL" id="CP012801">
    <property type="protein sequence ID" value="ALJ59876.1"/>
    <property type="molecule type" value="Genomic_DNA"/>
</dbReference>
<evidence type="ECO:0000313" key="2">
    <source>
        <dbReference type="Proteomes" id="UP000061809"/>
    </source>
</evidence>
<reference evidence="1 2" key="1">
    <citation type="journal article" date="2015" name="Science">
        <title>Genetic determinants of in vivo fitness and diet responsiveness in multiple human gut Bacteroides.</title>
        <authorList>
            <person name="Wu M."/>
            <person name="McNulty N.P."/>
            <person name="Rodionov D.A."/>
            <person name="Khoroshkin M.S."/>
            <person name="Griffin N.W."/>
            <person name="Cheng J."/>
            <person name="Latreille P."/>
            <person name="Kerstetter R.A."/>
            <person name="Terrapon N."/>
            <person name="Henrissat B."/>
            <person name="Osterman A.L."/>
            <person name="Gordon J.I."/>
        </authorList>
    </citation>
    <scope>NUCLEOTIDE SEQUENCE [LARGE SCALE GENOMIC DNA]</scope>
    <source>
        <strain evidence="1 2">WH2</strain>
    </source>
</reference>
<evidence type="ECO:0000313" key="1">
    <source>
        <dbReference type="EMBL" id="ALJ59876.1"/>
    </source>
</evidence>
<sequence length="88" mass="10142">MSHNLMHVASIYPAYPIYISYTSDLYVLRVPSIYPARPIYRCSKQLLSFVSSSHSQRFILCCLHNLPFSRSFIINTAKMQNTVDNNPV</sequence>
<organism evidence="1 2">
    <name type="scientific">Bacteroides cellulosilyticus</name>
    <dbReference type="NCBI Taxonomy" id="246787"/>
    <lineage>
        <taxon>Bacteria</taxon>
        <taxon>Pseudomonadati</taxon>
        <taxon>Bacteroidota</taxon>
        <taxon>Bacteroidia</taxon>
        <taxon>Bacteroidales</taxon>
        <taxon>Bacteroidaceae</taxon>
        <taxon>Bacteroides</taxon>
    </lineage>
</organism>
<dbReference type="KEGG" id="bcel:BcellWH2_02637"/>
<name>A0A0P0GP26_9BACE</name>
<dbReference type="AlphaFoldDB" id="A0A0P0GP26"/>
<dbReference type="Proteomes" id="UP000061809">
    <property type="component" value="Chromosome"/>
</dbReference>
<accession>A0A0P0GP26</accession>
<gene>
    <name evidence="1" type="ORF">BcellWH2_02637</name>
</gene>
<protein>
    <submittedName>
        <fullName evidence="1">Uncharacterized protein</fullName>
    </submittedName>
</protein>